<dbReference type="EMBL" id="SUNJ01009224">
    <property type="protein sequence ID" value="TPP60585.1"/>
    <property type="molecule type" value="Genomic_DNA"/>
</dbReference>
<dbReference type="OrthoDB" id="5792673at2759"/>
<accession>A0A504YJQ5</accession>
<organism evidence="3 4">
    <name type="scientific">Fasciola gigantica</name>
    <name type="common">Giant liver fluke</name>
    <dbReference type="NCBI Taxonomy" id="46835"/>
    <lineage>
        <taxon>Eukaryota</taxon>
        <taxon>Metazoa</taxon>
        <taxon>Spiralia</taxon>
        <taxon>Lophotrochozoa</taxon>
        <taxon>Platyhelminthes</taxon>
        <taxon>Trematoda</taxon>
        <taxon>Digenea</taxon>
        <taxon>Plagiorchiida</taxon>
        <taxon>Echinostomata</taxon>
        <taxon>Echinostomatoidea</taxon>
        <taxon>Fasciolidae</taxon>
        <taxon>Fasciola</taxon>
    </lineage>
</organism>
<name>A0A504YJQ5_FASGI</name>
<feature type="coiled-coil region" evidence="1">
    <location>
        <begin position="102"/>
        <end position="136"/>
    </location>
</feature>
<gene>
    <name evidence="2" type="ORF">FGIG_12202</name>
    <name evidence="3" type="ORF">FGIG_12509</name>
</gene>
<evidence type="ECO:0000256" key="1">
    <source>
        <dbReference type="SAM" id="Coils"/>
    </source>
</evidence>
<dbReference type="GO" id="GO:0032259">
    <property type="term" value="P:methylation"/>
    <property type="evidence" value="ECO:0007669"/>
    <property type="project" value="UniProtKB-KW"/>
</dbReference>
<comment type="caution">
    <text evidence="3">The sequence shown here is derived from an EMBL/GenBank/DDBJ whole genome shotgun (WGS) entry which is preliminary data.</text>
</comment>
<keyword evidence="1" id="KW-0175">Coiled coil</keyword>
<evidence type="ECO:0000313" key="3">
    <source>
        <dbReference type="EMBL" id="TPP60675.1"/>
    </source>
</evidence>
<keyword evidence="4" id="KW-1185">Reference proteome</keyword>
<evidence type="ECO:0000313" key="4">
    <source>
        <dbReference type="Proteomes" id="UP000316759"/>
    </source>
</evidence>
<keyword evidence="3" id="KW-0489">Methyltransferase</keyword>
<reference evidence="3 4" key="1">
    <citation type="submission" date="2019-04" db="EMBL/GenBank/DDBJ databases">
        <title>Annotation for the trematode Fasciola gigantica.</title>
        <authorList>
            <person name="Choi Y.-J."/>
        </authorList>
    </citation>
    <scope>NUCLEOTIDE SEQUENCE [LARGE SCALE GENOMIC DNA]</scope>
    <source>
        <strain evidence="3">Uganda_cow_1</strain>
    </source>
</reference>
<dbReference type="GO" id="GO:0008168">
    <property type="term" value="F:methyltransferase activity"/>
    <property type="evidence" value="ECO:0007669"/>
    <property type="project" value="UniProtKB-KW"/>
</dbReference>
<dbReference type="Proteomes" id="UP000316759">
    <property type="component" value="Unassembled WGS sequence"/>
</dbReference>
<proteinExistence type="predicted"/>
<keyword evidence="3" id="KW-0808">Transferase</keyword>
<protein>
    <submittedName>
        <fullName evidence="3">Histone-lysine N-methyltransferase SETDB</fullName>
    </submittedName>
</protein>
<sequence>MLSRFPFSFISQLSRKITHSSGTIEMIDELVQLIFDTLEMDHIYDSVLSYIEQKYRTELEDVTDINLKQHIVDQRLSSSFEECGVMDIVLAVFNEMGITDRLQALENRKIMLQNEVNSVQQRIDSLVSEMTNLQINSFGRVVRLFDDRIIDLAKEDEDVEVIEKPTS</sequence>
<dbReference type="EMBL" id="SUNJ01009114">
    <property type="protein sequence ID" value="TPP60675.1"/>
    <property type="molecule type" value="Genomic_DNA"/>
</dbReference>
<evidence type="ECO:0000313" key="2">
    <source>
        <dbReference type="EMBL" id="TPP60585.1"/>
    </source>
</evidence>
<dbReference type="STRING" id="46835.A0A504YJQ5"/>
<dbReference type="AlphaFoldDB" id="A0A504YJQ5"/>